<dbReference type="GO" id="GO:0019433">
    <property type="term" value="P:triglyceride catabolic process"/>
    <property type="evidence" value="ECO:0007669"/>
    <property type="project" value="TreeGrafter"/>
</dbReference>
<comment type="caution">
    <text evidence="5">The sequence shown here is derived from an EMBL/GenBank/DDBJ whole genome shotgun (WGS) entry which is preliminary data.</text>
</comment>
<feature type="active site" description="Nucleophile" evidence="1">
    <location>
        <position position="27"/>
    </location>
</feature>
<evidence type="ECO:0000259" key="4">
    <source>
        <dbReference type="Pfam" id="PF13472"/>
    </source>
</evidence>
<evidence type="ECO:0000313" key="6">
    <source>
        <dbReference type="Proteomes" id="UP000639606"/>
    </source>
</evidence>
<evidence type="ECO:0000256" key="2">
    <source>
        <dbReference type="PIRSR" id="PIRSR637460-2"/>
    </source>
</evidence>
<proteinExistence type="predicted"/>
<sequence length="245" mass="25067">MNLVAAVLLVALVPAPAAPEHVALGDSYAAGTGAGGESGECKRSDGAHPALLAAARGAALLFEACAGATTAEVAGQAQRVSRHTALVTITVGGNDAGFVDVMTTCVLRGEEACLQRVEVAERFARTDLPGRLAGLYAAVRARTAARVLVMGYPRVFEPDPCPLGLGERKRQALNRATDALVEVTAAEAGKAGFVFVDVRDEFAGHGVCGDSPWVHGARLPVGESYHPNRAGQESGYLPALAAAAG</sequence>
<feature type="active site" evidence="1">
    <location>
        <position position="226"/>
    </location>
</feature>
<keyword evidence="6" id="KW-1185">Reference proteome</keyword>
<feature type="disulfide bond" evidence="2">
    <location>
        <begin position="105"/>
        <end position="113"/>
    </location>
</feature>
<feature type="disulfide bond" evidence="2">
    <location>
        <begin position="41"/>
        <end position="65"/>
    </location>
</feature>
<feature type="chain" id="PRO_5037241738" evidence="3">
    <location>
        <begin position="18"/>
        <end position="245"/>
    </location>
</feature>
<gene>
    <name evidence="5" type="ORF">GCM10010185_53010</name>
</gene>
<dbReference type="SUPFAM" id="SSF52266">
    <property type="entry name" value="SGNH hydrolase"/>
    <property type="match status" value="1"/>
</dbReference>
<feature type="disulfide bond" evidence="2">
    <location>
        <begin position="161"/>
        <end position="208"/>
    </location>
</feature>
<dbReference type="GO" id="GO:0004806">
    <property type="term" value="F:triacylglycerol lipase activity"/>
    <property type="evidence" value="ECO:0007669"/>
    <property type="project" value="TreeGrafter"/>
</dbReference>
<accession>A0A918EFC1</accession>
<evidence type="ECO:0000256" key="1">
    <source>
        <dbReference type="PIRSR" id="PIRSR637460-1"/>
    </source>
</evidence>
<dbReference type="PANTHER" id="PTHR37981">
    <property type="entry name" value="LIPASE 2"/>
    <property type="match status" value="1"/>
</dbReference>
<dbReference type="Proteomes" id="UP000639606">
    <property type="component" value="Unassembled WGS sequence"/>
</dbReference>
<evidence type="ECO:0000313" key="5">
    <source>
        <dbReference type="EMBL" id="GGP73005.1"/>
    </source>
</evidence>
<feature type="signal peptide" evidence="3">
    <location>
        <begin position="1"/>
        <end position="17"/>
    </location>
</feature>
<dbReference type="AlphaFoldDB" id="A0A918EFC1"/>
<dbReference type="CDD" id="cd01823">
    <property type="entry name" value="SEST_like"/>
    <property type="match status" value="1"/>
</dbReference>
<dbReference type="Pfam" id="PF13472">
    <property type="entry name" value="Lipase_GDSL_2"/>
    <property type="match status" value="1"/>
</dbReference>
<organism evidence="5 6">
    <name type="scientific">Saccharothrix coeruleofusca</name>
    <dbReference type="NCBI Taxonomy" id="33919"/>
    <lineage>
        <taxon>Bacteria</taxon>
        <taxon>Bacillati</taxon>
        <taxon>Actinomycetota</taxon>
        <taxon>Actinomycetes</taxon>
        <taxon>Pseudonocardiales</taxon>
        <taxon>Pseudonocardiaceae</taxon>
        <taxon>Saccharothrix</taxon>
    </lineage>
</organism>
<keyword evidence="2" id="KW-1015">Disulfide bond</keyword>
<reference evidence="5" key="1">
    <citation type="journal article" date="2014" name="Int. J. Syst. Evol. Microbiol.">
        <title>Complete genome sequence of Corynebacterium casei LMG S-19264T (=DSM 44701T), isolated from a smear-ripened cheese.</title>
        <authorList>
            <consortium name="US DOE Joint Genome Institute (JGI-PGF)"/>
            <person name="Walter F."/>
            <person name="Albersmeier A."/>
            <person name="Kalinowski J."/>
            <person name="Ruckert C."/>
        </authorList>
    </citation>
    <scope>NUCLEOTIDE SEQUENCE</scope>
    <source>
        <strain evidence="5">JCM 3313</strain>
    </source>
</reference>
<dbReference type="RefSeq" id="WP_189226024.1">
    <property type="nucleotide sequence ID" value="NZ_BMRG01000013.1"/>
</dbReference>
<dbReference type="InterPro" id="IPR037460">
    <property type="entry name" value="SEST-like"/>
</dbReference>
<dbReference type="InterPro" id="IPR013830">
    <property type="entry name" value="SGNH_hydro"/>
</dbReference>
<dbReference type="EMBL" id="BMRG01000013">
    <property type="protein sequence ID" value="GGP73005.1"/>
    <property type="molecule type" value="Genomic_DNA"/>
</dbReference>
<reference evidence="5" key="2">
    <citation type="submission" date="2020-09" db="EMBL/GenBank/DDBJ databases">
        <authorList>
            <person name="Sun Q."/>
            <person name="Ohkuma M."/>
        </authorList>
    </citation>
    <scope>NUCLEOTIDE SEQUENCE</scope>
    <source>
        <strain evidence="5">JCM 3313</strain>
    </source>
</reference>
<protein>
    <submittedName>
        <fullName evidence="5">Lipase 1</fullName>
    </submittedName>
</protein>
<evidence type="ECO:0000256" key="3">
    <source>
        <dbReference type="SAM" id="SignalP"/>
    </source>
</evidence>
<feature type="domain" description="SGNH hydrolase-type esterase" evidence="4">
    <location>
        <begin position="23"/>
        <end position="233"/>
    </location>
</feature>
<dbReference type="Gene3D" id="3.40.50.1110">
    <property type="entry name" value="SGNH hydrolase"/>
    <property type="match status" value="1"/>
</dbReference>
<dbReference type="PANTHER" id="PTHR37981:SF1">
    <property type="entry name" value="SGNH HYDROLASE-TYPE ESTERASE DOMAIN-CONTAINING PROTEIN"/>
    <property type="match status" value="1"/>
</dbReference>
<dbReference type="InterPro" id="IPR036514">
    <property type="entry name" value="SGNH_hydro_sf"/>
</dbReference>
<keyword evidence="3" id="KW-0732">Signal</keyword>
<name>A0A918EFC1_9PSEU</name>